<organism evidence="2 3">
    <name type="scientific">Actinopolyspora xinjiangensis</name>
    <dbReference type="NCBI Taxonomy" id="405564"/>
    <lineage>
        <taxon>Bacteria</taxon>
        <taxon>Bacillati</taxon>
        <taxon>Actinomycetota</taxon>
        <taxon>Actinomycetes</taxon>
        <taxon>Actinopolysporales</taxon>
        <taxon>Actinopolysporaceae</taxon>
        <taxon>Actinopolyspora</taxon>
    </lineage>
</organism>
<protein>
    <submittedName>
        <fullName evidence="2">Uncharacterized protein</fullName>
    </submittedName>
</protein>
<sequence>MAVDSWFDVPSGTPMHHHCYAHVEWSTDPNKWSEQSRNAPSLVAWQPGDVLRWVYQRLADHADQTEEAHDRRGHLEEALASFPGEGALSLPVAEIPDRWQYLAAALSHGRWSIQPWHLSFRKVLVLHILSYADAGQQSGNHHVCRDHERPADQPYREPGDPVEVP</sequence>
<keyword evidence="3" id="KW-1185">Reference proteome</keyword>
<name>A0A1H0P392_9ACTN</name>
<feature type="compositionally biased region" description="Basic and acidic residues" evidence="1">
    <location>
        <begin position="143"/>
        <end position="159"/>
    </location>
</feature>
<dbReference type="Proteomes" id="UP000199497">
    <property type="component" value="Unassembled WGS sequence"/>
</dbReference>
<dbReference type="OrthoDB" id="5194530at2"/>
<accession>A0A1H0P392</accession>
<evidence type="ECO:0000256" key="1">
    <source>
        <dbReference type="SAM" id="MobiDB-lite"/>
    </source>
</evidence>
<feature type="region of interest" description="Disordered" evidence="1">
    <location>
        <begin position="137"/>
        <end position="165"/>
    </location>
</feature>
<dbReference type="RefSeq" id="WP_092596696.1">
    <property type="nucleotide sequence ID" value="NZ_FNJR01000001.1"/>
</dbReference>
<evidence type="ECO:0000313" key="2">
    <source>
        <dbReference type="EMBL" id="SDO99433.1"/>
    </source>
</evidence>
<proteinExistence type="predicted"/>
<gene>
    <name evidence="2" type="ORF">SAMN04487905_101370</name>
</gene>
<dbReference type="EMBL" id="FNJR01000001">
    <property type="protein sequence ID" value="SDO99433.1"/>
    <property type="molecule type" value="Genomic_DNA"/>
</dbReference>
<reference evidence="3" key="1">
    <citation type="submission" date="2016-10" db="EMBL/GenBank/DDBJ databases">
        <authorList>
            <person name="Varghese N."/>
            <person name="Submissions S."/>
        </authorList>
    </citation>
    <scope>NUCLEOTIDE SEQUENCE [LARGE SCALE GENOMIC DNA]</scope>
    <source>
        <strain evidence="3">DSM 46732</strain>
    </source>
</reference>
<evidence type="ECO:0000313" key="3">
    <source>
        <dbReference type="Proteomes" id="UP000199497"/>
    </source>
</evidence>
<dbReference type="AlphaFoldDB" id="A0A1H0P392"/>